<dbReference type="PANTHER" id="PTHR46328:SF27">
    <property type="entry name" value="OS12G0287500 PROTEIN"/>
    <property type="match status" value="1"/>
</dbReference>
<accession>A0A9E7HU88</accession>
<feature type="region of interest" description="Disordered" evidence="1">
    <location>
        <begin position="1"/>
        <end position="49"/>
    </location>
</feature>
<feature type="domain" description="FAR1" evidence="2">
    <location>
        <begin position="370"/>
        <end position="452"/>
    </location>
</feature>
<dbReference type="PANTHER" id="PTHR46328">
    <property type="entry name" value="FAR-RED IMPAIRED RESPONSIVE (FAR1) FAMILY PROTEIN-RELATED"/>
    <property type="match status" value="1"/>
</dbReference>
<protein>
    <submittedName>
        <fullName evidence="3">FAR1 DNA-binding domain</fullName>
    </submittedName>
</protein>
<evidence type="ECO:0000259" key="2">
    <source>
        <dbReference type="Pfam" id="PF03101"/>
    </source>
</evidence>
<dbReference type="GO" id="GO:0003677">
    <property type="term" value="F:DNA binding"/>
    <property type="evidence" value="ECO:0007669"/>
    <property type="project" value="UniProtKB-KW"/>
</dbReference>
<dbReference type="AlphaFoldDB" id="A0A9E7HU88"/>
<dbReference type="Pfam" id="PF03101">
    <property type="entry name" value="FAR1"/>
    <property type="match status" value="1"/>
</dbReference>
<proteinExistence type="predicted"/>
<evidence type="ECO:0000256" key="1">
    <source>
        <dbReference type="SAM" id="MobiDB-lite"/>
    </source>
</evidence>
<evidence type="ECO:0000313" key="3">
    <source>
        <dbReference type="EMBL" id="URE40035.1"/>
    </source>
</evidence>
<sequence length="721" mass="80099">MAFTSEIVDDAPDEEEGLTAMEEPKEEPRGGSSQGPPVEEPSKMDSSSAGQTLYKECALRVAYIMRSYLLTRQVGTPGHGQPPAPPPREGRCKAMMVVVRKEHGTGGGQGAVLAPAVGTEFESVEAGRTFYYGYGEKLGFKARTGSNRRSAGGGALIMQRFLCWRGTHLIYRRSSFSRVGKQKRGPYKKRAHRLVQEVAAAKLRKIGMLRRLSKLRAQLRRPKPISWAGLATASMARVKDGGKINPAANTSQSQLLRALGVRVYRYTEEERRDIILKYLMKRTNRAGIKRPTKVPSRQALVGKHRRGIGGQFLSTDELQLEEILIVKLSFSVAFIHACFLIEKFVTSEQMSHTMSVPDLASNKSEQLIRVYAGTVGFSVRKGWWDKSARNVTRSRVYVRSREGYRPTNITNEAKKTQSETRTGCLACLAIKITPDGKDCVTEFVADHNHQLTAPLDIQMLRSQRLSAKFQTGGRQGARQIPASYKNYLRSKRVKNMQSGDADDFGRCMYDFEEEQEFLSVWEGMLVKYDLKDNEWLAKAAENAETYAFMEIQSDQLLEQVESILYAKLLEKPASKGQPQNLVQDGSNNGGSHGLSGKRKKNEHEAEVPVGIDGGPLSADVASNGRNPPQFFVPTQFIQGSFVSAHQFGLNGVQGFHGIAHFNQKSSATTLQQPFHNSSQLSQVLFASQFNGEELHLECSVEVLLGNALENGYNHGKEIQKD</sequence>
<dbReference type="Proteomes" id="UP001055439">
    <property type="component" value="Chromosome 8"/>
</dbReference>
<dbReference type="InterPro" id="IPR004330">
    <property type="entry name" value="FAR1_DNA_bnd_dom"/>
</dbReference>
<dbReference type="OrthoDB" id="686676at2759"/>
<reference evidence="3" key="1">
    <citation type="submission" date="2022-05" db="EMBL/GenBank/DDBJ databases">
        <title>The Musa troglodytarum L. genome provides insights into the mechanism of non-climacteric behaviour and enrichment of carotenoids.</title>
        <authorList>
            <person name="Wang J."/>
        </authorList>
    </citation>
    <scope>NUCLEOTIDE SEQUENCE</scope>
    <source>
        <tissue evidence="3">Leaf</tissue>
    </source>
</reference>
<keyword evidence="3" id="KW-0238">DNA-binding</keyword>
<feature type="compositionally biased region" description="Acidic residues" evidence="1">
    <location>
        <begin position="7"/>
        <end position="17"/>
    </location>
</feature>
<evidence type="ECO:0000313" key="4">
    <source>
        <dbReference type="Proteomes" id="UP001055439"/>
    </source>
</evidence>
<feature type="region of interest" description="Disordered" evidence="1">
    <location>
        <begin position="575"/>
        <end position="610"/>
    </location>
</feature>
<gene>
    <name evidence="3" type="ORF">MUK42_32742</name>
</gene>
<dbReference type="EMBL" id="CP097510">
    <property type="protein sequence ID" value="URE40035.1"/>
    <property type="molecule type" value="Genomic_DNA"/>
</dbReference>
<organism evidence="3 4">
    <name type="scientific">Musa troglodytarum</name>
    <name type="common">fe'i banana</name>
    <dbReference type="NCBI Taxonomy" id="320322"/>
    <lineage>
        <taxon>Eukaryota</taxon>
        <taxon>Viridiplantae</taxon>
        <taxon>Streptophyta</taxon>
        <taxon>Embryophyta</taxon>
        <taxon>Tracheophyta</taxon>
        <taxon>Spermatophyta</taxon>
        <taxon>Magnoliopsida</taxon>
        <taxon>Liliopsida</taxon>
        <taxon>Zingiberales</taxon>
        <taxon>Musaceae</taxon>
        <taxon>Musa</taxon>
    </lineage>
</organism>
<name>A0A9E7HU88_9LILI</name>
<keyword evidence="4" id="KW-1185">Reference proteome</keyword>